<dbReference type="Gene3D" id="1.10.287.470">
    <property type="entry name" value="Helix hairpin bin"/>
    <property type="match status" value="1"/>
</dbReference>
<keyword evidence="3" id="KW-0472">Membrane</keyword>
<evidence type="ECO:0000313" key="5">
    <source>
        <dbReference type="EMBL" id="KRG62120.1"/>
    </source>
</evidence>
<gene>
    <name evidence="5" type="ORF">ABB27_18605</name>
</gene>
<comment type="caution">
    <text evidence="5">The sequence shown here is derived from an EMBL/GenBank/DDBJ whole genome shotgun (WGS) entry which is preliminary data.</text>
</comment>
<feature type="transmembrane region" description="Helical" evidence="3">
    <location>
        <begin position="16"/>
        <end position="36"/>
    </location>
</feature>
<evidence type="ECO:0000256" key="1">
    <source>
        <dbReference type="ARBA" id="ARBA00009477"/>
    </source>
</evidence>
<dbReference type="PANTHER" id="PTHR30438">
    <property type="entry name" value="36 KDA ANTIGEN-RELATED"/>
    <property type="match status" value="1"/>
</dbReference>
<name>A0A0R0CAD0_9GAMM</name>
<keyword evidence="3" id="KW-1133">Transmembrane helix</keyword>
<proteinExistence type="inferred from homology"/>
<reference evidence="5 6" key="1">
    <citation type="submission" date="2015-05" db="EMBL/GenBank/DDBJ databases">
        <title>Genome sequencing and analysis of members of genus Stenotrophomonas.</title>
        <authorList>
            <person name="Patil P.P."/>
            <person name="Midha S."/>
            <person name="Patil P.B."/>
        </authorList>
    </citation>
    <scope>NUCLEOTIDE SEQUENCE [LARGE SCALE GENOMIC DNA]</scope>
    <source>
        <strain evidence="5 6">DSM 18941</strain>
    </source>
</reference>
<dbReference type="AlphaFoldDB" id="A0A0R0CAD0"/>
<evidence type="ECO:0000313" key="6">
    <source>
        <dbReference type="Proteomes" id="UP000051863"/>
    </source>
</evidence>
<evidence type="ECO:0000256" key="3">
    <source>
        <dbReference type="SAM" id="Phobius"/>
    </source>
</evidence>
<keyword evidence="2" id="KW-0175">Coiled coil</keyword>
<dbReference type="SUPFAM" id="SSF111369">
    <property type="entry name" value="HlyD-like secretion proteins"/>
    <property type="match status" value="2"/>
</dbReference>
<dbReference type="InterPro" id="IPR058625">
    <property type="entry name" value="MdtA-like_BSH"/>
</dbReference>
<organism evidence="5 6">
    <name type="scientific">Stenotrophomonas terrae</name>
    <dbReference type="NCBI Taxonomy" id="405446"/>
    <lineage>
        <taxon>Bacteria</taxon>
        <taxon>Pseudomonadati</taxon>
        <taxon>Pseudomonadota</taxon>
        <taxon>Gammaproteobacteria</taxon>
        <taxon>Lysobacterales</taxon>
        <taxon>Lysobacteraceae</taxon>
        <taxon>Stenotrophomonas</taxon>
    </lineage>
</organism>
<dbReference type="Gene3D" id="2.40.30.170">
    <property type="match status" value="1"/>
</dbReference>
<dbReference type="OrthoDB" id="9793801at2"/>
<dbReference type="RefSeq" id="WP_057630742.1">
    <property type="nucleotide sequence ID" value="NZ_LDJJ01000089.1"/>
</dbReference>
<keyword evidence="3" id="KW-0812">Transmembrane</keyword>
<protein>
    <submittedName>
        <fullName evidence="5">Hemolysin secretion protein D</fullName>
    </submittedName>
</protein>
<dbReference type="PATRIC" id="fig|405446.3.peg.3747"/>
<keyword evidence="6" id="KW-1185">Reference proteome</keyword>
<dbReference type="Gene3D" id="2.40.50.100">
    <property type="match status" value="1"/>
</dbReference>
<accession>A0A0R0CAD0</accession>
<dbReference type="Pfam" id="PF25917">
    <property type="entry name" value="BSH_RND"/>
    <property type="match status" value="1"/>
</dbReference>
<feature type="domain" description="Multidrug resistance protein MdtA-like barrel-sandwich hybrid" evidence="4">
    <location>
        <begin position="51"/>
        <end position="243"/>
    </location>
</feature>
<dbReference type="PANTHER" id="PTHR30438:SF1">
    <property type="entry name" value="36 KDA ANTIGEN"/>
    <property type="match status" value="1"/>
</dbReference>
<dbReference type="EMBL" id="LDJJ01000089">
    <property type="protein sequence ID" value="KRG62120.1"/>
    <property type="molecule type" value="Genomic_DNA"/>
</dbReference>
<dbReference type="Proteomes" id="UP000051863">
    <property type="component" value="Unassembled WGS sequence"/>
</dbReference>
<sequence>MSDSLQVETSPRQRRVFLIAGVVLLVLVVIGLWLGLRSPQDQVQGMADADNVNVAAKVTARLRQLHVGEGDRVSAGQVLFELDSPEVAAKERQADAVVAAAKAMAAKAEDGARSEDIRAAEANWKRALAGAELATSTFRRLDNLYAEGVVSRQKRDEAQAQARSSNELARAARAQYDLALAGARVEDKEAAQAQVRQAEGAKAEVDAARQETEGRAPLAGEVGKRMADIGELVPAGYPVFTLVDIDHLWVALNLREDQMNGLKPGARLQGTIPALQGRSATFDVYFISPAGDYATWRSTRQSSGYDVRSFEVRARPQQPIEGFRPGMSVLFAWPQD</sequence>
<evidence type="ECO:0000259" key="4">
    <source>
        <dbReference type="Pfam" id="PF25917"/>
    </source>
</evidence>
<feature type="coiled-coil region" evidence="2">
    <location>
        <begin position="155"/>
        <end position="211"/>
    </location>
</feature>
<comment type="similarity">
    <text evidence="1">Belongs to the membrane fusion protein (MFP) (TC 8.A.1) family.</text>
</comment>
<evidence type="ECO:0000256" key="2">
    <source>
        <dbReference type="SAM" id="Coils"/>
    </source>
</evidence>